<proteinExistence type="predicted"/>
<dbReference type="AlphaFoldDB" id="A0AA97H147"/>
<protein>
    <submittedName>
        <fullName evidence="1">Uncharacterized protein</fullName>
    </submittedName>
</protein>
<name>A0AA97H147_9FIRM</name>
<sequence>MIDEKIVPSKPSSSDPLSASLASSAQRVRLETDSNIYDNGYCAAYVRSVGLFEYVPGTSVRVINTYGTGITPKTKLYSYSCTPTVGEWWGRVYVDANYSLYGYIGGVLVQSEAVSGKVTVGCDNHGNRV</sequence>
<reference evidence="2" key="3">
    <citation type="submission" date="2024-06" db="EMBL/GenBank/DDBJ databases">
        <authorList>
            <person name="Zeng C."/>
        </authorList>
    </citation>
    <scope>NUCLEOTIDE SEQUENCE [LARGE SCALE GENOMIC DNA]</scope>
    <source>
        <strain evidence="2">ZCY20-5</strain>
    </source>
</reference>
<evidence type="ECO:0000313" key="2">
    <source>
        <dbReference type="Proteomes" id="UP001300604"/>
    </source>
</evidence>
<dbReference type="EMBL" id="CP135996">
    <property type="protein sequence ID" value="WOC32266.1"/>
    <property type="molecule type" value="Genomic_DNA"/>
</dbReference>
<dbReference type="Proteomes" id="UP001300604">
    <property type="component" value="Chromosome"/>
</dbReference>
<dbReference type="RefSeq" id="WP_316935019.1">
    <property type="nucleotide sequence ID" value="NZ_CP135996.1"/>
</dbReference>
<reference evidence="2" key="2">
    <citation type="submission" date="2024-06" db="EMBL/GenBank/DDBJ databases">
        <title>Caproicibacterium argilliputei sp. nov, a novel caproic acid producing anaerobic bacterium isolated from pit mud.</title>
        <authorList>
            <person name="Zeng C."/>
        </authorList>
    </citation>
    <scope>NUCLEOTIDE SEQUENCE [LARGE SCALE GENOMIC DNA]</scope>
    <source>
        <strain evidence="2">ZCY20-5</strain>
    </source>
</reference>
<dbReference type="KEGG" id="carl:PXC00_13950"/>
<keyword evidence="2" id="KW-1185">Reference proteome</keyword>
<evidence type="ECO:0000313" key="1">
    <source>
        <dbReference type="EMBL" id="WOC32266.1"/>
    </source>
</evidence>
<accession>A0AA97H147</accession>
<reference evidence="1 2" key="1">
    <citation type="submission" date="2024-06" db="EMBL/GenBank/DDBJ databases">
        <title>Caproicibacterium argilliputei sp. nov, a novel caproic acid producing anaerobic bacterium isolated from pit mud.</title>
        <authorList>
            <person name="Xia S."/>
        </authorList>
    </citation>
    <scope>NUCLEOTIDE SEQUENCE [LARGE SCALE GENOMIC DNA]</scope>
    <source>
        <strain evidence="1 2">ZCY20-5</strain>
    </source>
</reference>
<organism evidence="1 2">
    <name type="scientific">Caproicibacterium argilliputei</name>
    <dbReference type="NCBI Taxonomy" id="3030016"/>
    <lineage>
        <taxon>Bacteria</taxon>
        <taxon>Bacillati</taxon>
        <taxon>Bacillota</taxon>
        <taxon>Clostridia</taxon>
        <taxon>Eubacteriales</taxon>
        <taxon>Oscillospiraceae</taxon>
        <taxon>Caproicibacterium</taxon>
    </lineage>
</organism>
<gene>
    <name evidence="1" type="ORF">PXC00_13950</name>
</gene>